<accession>U4LEV0</accession>
<dbReference type="Gene3D" id="1.10.10.10">
    <property type="entry name" value="Winged helix-like DNA-binding domain superfamily/Winged helix DNA-binding domain"/>
    <property type="match status" value="1"/>
</dbReference>
<feature type="compositionally biased region" description="Basic and acidic residues" evidence="3">
    <location>
        <begin position="338"/>
        <end position="356"/>
    </location>
</feature>
<dbReference type="GO" id="GO:0048255">
    <property type="term" value="P:mRNA stabilization"/>
    <property type="evidence" value="ECO:0007669"/>
    <property type="project" value="InterPro"/>
</dbReference>
<dbReference type="SMART" id="SM00684">
    <property type="entry name" value="DM15"/>
    <property type="match status" value="2"/>
</dbReference>
<dbReference type="OrthoDB" id="340227at2759"/>
<feature type="compositionally biased region" description="Polar residues" evidence="3">
    <location>
        <begin position="65"/>
        <end position="77"/>
    </location>
</feature>
<keyword evidence="6" id="KW-1185">Reference proteome</keyword>
<dbReference type="SMART" id="SM00715">
    <property type="entry name" value="LA"/>
    <property type="match status" value="1"/>
</dbReference>
<dbReference type="InterPro" id="IPR036388">
    <property type="entry name" value="WH-like_DNA-bd_sf"/>
</dbReference>
<dbReference type="EMBL" id="HF935418">
    <property type="protein sequence ID" value="CCX30077.1"/>
    <property type="molecule type" value="Genomic_DNA"/>
</dbReference>
<gene>
    <name evidence="5" type="ORF">PCON_08103</name>
</gene>
<feature type="compositionally biased region" description="Polar residues" evidence="3">
    <location>
        <begin position="720"/>
        <end position="741"/>
    </location>
</feature>
<dbReference type="Proteomes" id="UP000018144">
    <property type="component" value="Unassembled WGS sequence"/>
</dbReference>
<evidence type="ECO:0000256" key="2">
    <source>
        <dbReference type="PROSITE-ProRule" id="PRU00332"/>
    </source>
</evidence>
<dbReference type="GO" id="GO:0000339">
    <property type="term" value="F:RNA cap binding"/>
    <property type="evidence" value="ECO:0007669"/>
    <property type="project" value="InterPro"/>
</dbReference>
<dbReference type="GO" id="GO:0045727">
    <property type="term" value="P:positive regulation of translation"/>
    <property type="evidence" value="ECO:0007669"/>
    <property type="project" value="TreeGrafter"/>
</dbReference>
<evidence type="ECO:0000256" key="3">
    <source>
        <dbReference type="SAM" id="MobiDB-lite"/>
    </source>
</evidence>
<organism evidence="5 6">
    <name type="scientific">Pyronema omphalodes (strain CBS 100304)</name>
    <name type="common">Pyronema confluens</name>
    <dbReference type="NCBI Taxonomy" id="1076935"/>
    <lineage>
        <taxon>Eukaryota</taxon>
        <taxon>Fungi</taxon>
        <taxon>Dikarya</taxon>
        <taxon>Ascomycota</taxon>
        <taxon>Pezizomycotina</taxon>
        <taxon>Pezizomycetes</taxon>
        <taxon>Pezizales</taxon>
        <taxon>Pyronemataceae</taxon>
        <taxon>Pyronema</taxon>
    </lineage>
</organism>
<feature type="compositionally biased region" description="Polar residues" evidence="3">
    <location>
        <begin position="24"/>
        <end position="44"/>
    </location>
</feature>
<dbReference type="Pfam" id="PF05383">
    <property type="entry name" value="La"/>
    <property type="match status" value="1"/>
</dbReference>
<dbReference type="GO" id="GO:0010494">
    <property type="term" value="C:cytoplasmic stress granule"/>
    <property type="evidence" value="ECO:0007669"/>
    <property type="project" value="TreeGrafter"/>
</dbReference>
<dbReference type="InterPro" id="IPR006630">
    <property type="entry name" value="La_HTH"/>
</dbReference>
<feature type="region of interest" description="Disordered" evidence="3">
    <location>
        <begin position="720"/>
        <end position="772"/>
    </location>
</feature>
<evidence type="ECO:0000313" key="6">
    <source>
        <dbReference type="Proteomes" id="UP000018144"/>
    </source>
</evidence>
<feature type="compositionally biased region" description="Polar residues" evidence="3">
    <location>
        <begin position="93"/>
        <end position="116"/>
    </location>
</feature>
<dbReference type="PANTHER" id="PTHR22792:SF132">
    <property type="entry name" value="LA-RELATED PROTEIN 1"/>
    <property type="match status" value="1"/>
</dbReference>
<name>U4LEV0_PYROM</name>
<dbReference type="Pfam" id="PF21071">
    <property type="entry name" value="LARP1_HEAT"/>
    <property type="match status" value="1"/>
</dbReference>
<feature type="compositionally biased region" description="Polar residues" evidence="3">
    <location>
        <begin position="188"/>
        <end position="197"/>
    </location>
</feature>
<dbReference type="PROSITE" id="PS50961">
    <property type="entry name" value="HTH_LA"/>
    <property type="match status" value="1"/>
</dbReference>
<protein>
    <submittedName>
        <fullName evidence="5">Similar to Uncharacterized HTH La-type RNA-binding protein C1527.03 acc. no. Q9P6K0</fullName>
    </submittedName>
</protein>
<feature type="domain" description="HTH La-type RNA-binding" evidence="4">
    <location>
        <begin position="506"/>
        <end position="595"/>
    </location>
</feature>
<dbReference type="eggNOG" id="KOG2590">
    <property type="taxonomic scope" value="Eukaryota"/>
</dbReference>
<keyword evidence="1 2" id="KW-0694">RNA-binding</keyword>
<feature type="region of interest" description="Disordered" evidence="3">
    <location>
        <begin position="19"/>
        <end position="413"/>
    </location>
</feature>
<feature type="compositionally biased region" description="Basic and acidic residues" evidence="3">
    <location>
        <begin position="158"/>
        <end position="182"/>
    </location>
</feature>
<dbReference type="OMA" id="MMSHEIN"/>
<feature type="compositionally biased region" description="Basic and acidic residues" evidence="3">
    <location>
        <begin position="218"/>
        <end position="234"/>
    </location>
</feature>
<dbReference type="SUPFAM" id="SSF46785">
    <property type="entry name" value="Winged helix' DNA-binding domain"/>
    <property type="match status" value="1"/>
</dbReference>
<feature type="compositionally biased region" description="Polar residues" evidence="3">
    <location>
        <begin position="367"/>
        <end position="385"/>
    </location>
</feature>
<dbReference type="GO" id="GO:0005829">
    <property type="term" value="C:cytosol"/>
    <property type="evidence" value="ECO:0007669"/>
    <property type="project" value="TreeGrafter"/>
</dbReference>
<evidence type="ECO:0000256" key="1">
    <source>
        <dbReference type="ARBA" id="ARBA00022884"/>
    </source>
</evidence>
<dbReference type="CDD" id="cd07323">
    <property type="entry name" value="LAM"/>
    <property type="match status" value="1"/>
</dbReference>
<sequence>MTTQALSDAAAATSYAAALTSGTITKSSGIKAEGSSTSGTNKPATNGVIESVTEVPTAQAKPADESTSALEDQTQETPAVVNTVLENETTEEQSNGWERSSQQSSGADTTQSNESGAQPVVNFWVKRQEELTAKPKNVSQSTTPLPASKSEKTQNFGKKVDDRSKDSDSAKDYRKSGDEPPSKRTSRRGQSNENDASSLPPPVSDMTSWPTPDLAQGEFKKEKEDKEKVKEEKPATAGRSKTWLPVAIDTPYAPPIQAKTGRGGRRGGREGGRGGALGAHGDRSEKAGAGASGAPESERGRQYSGSRFQGGKGPKRSSSTGTPAQRRESKTGTANGTTERRKDSSDALDGRAERPKATNGGDEASEVRQNGDGQKHQVNGHGNQSRPDRSNGWVTEGSEPTTSFTQRERGQERIRGGYRARSNFHGQYSNSHGAAHLQPQQLSAQANGQQFIQYQQPRGGSFGRRGGHAAYGAHTYRFNPAMQHAAQFMAYGTSGSAYDYSMVAPNHGVDNVYIVLTSQINYYFSVDNLCKDIYLRKQMDNDGYVRLSVIAGFRKIQETTKDINILRDAAMMSHEINVQYGFDDVYLRKKDGWQSFVLKEEERDESAKREQINCYIDPRQQKANPNFMTQPSEMIGSTETLFLGSQSHIPPTPTYFPPTTQYGYPLPASGLSATVPEFAPSQSQAPMYGYPGPSASTDEYPDSEIDTLMVVVKRPVSGENASVTENASQTSNGVTEATNLGEQDGDGAYDEARRRPQLNGSSSHRSHTSRSEITWSKIEASVTAANATPSPNMSHLSYTEVRAQALQNRNSSSPSKSSREMTILYRFWSHFLVQSFNSSMYKEFRQFALDDADHSVRRGIEELFKFYERSLSQRATVSWDIINDFVELVKADARHGENHGVDRLKAIINQQVQTPYKDAIRALIDHDLNQVLTHGVGKKNSRSPAAEPYKAIIA</sequence>
<dbReference type="AlphaFoldDB" id="U4LEV0"/>
<evidence type="ECO:0000313" key="5">
    <source>
        <dbReference type="EMBL" id="CCX30077.1"/>
    </source>
</evidence>
<dbReference type="InterPro" id="IPR045180">
    <property type="entry name" value="La_dom_prot"/>
</dbReference>
<dbReference type="STRING" id="1076935.U4LEV0"/>
<dbReference type="PANTHER" id="PTHR22792">
    <property type="entry name" value="LUPUS LA PROTEIN-RELATED"/>
    <property type="match status" value="1"/>
</dbReference>
<dbReference type="InterPro" id="IPR006607">
    <property type="entry name" value="DM15"/>
</dbReference>
<evidence type="ECO:0000259" key="4">
    <source>
        <dbReference type="PROSITE" id="PS50961"/>
    </source>
</evidence>
<dbReference type="InterPro" id="IPR036390">
    <property type="entry name" value="WH_DNA-bd_sf"/>
</dbReference>
<proteinExistence type="predicted"/>
<reference evidence="5 6" key="1">
    <citation type="journal article" date="2013" name="PLoS Genet.">
        <title>The genome and development-dependent transcriptomes of Pyronema confluens: a window into fungal evolution.</title>
        <authorList>
            <person name="Traeger S."/>
            <person name="Altegoer F."/>
            <person name="Freitag M."/>
            <person name="Gabaldon T."/>
            <person name="Kempken F."/>
            <person name="Kumar A."/>
            <person name="Marcet-Houben M."/>
            <person name="Poggeler S."/>
            <person name="Stajich J.E."/>
            <person name="Nowrousian M."/>
        </authorList>
    </citation>
    <scope>NUCLEOTIDE SEQUENCE [LARGE SCALE GENOMIC DNA]</scope>
    <source>
        <strain evidence="6">CBS 100304</strain>
        <tissue evidence="5">Vegetative mycelium</tissue>
    </source>
</reference>